<gene>
    <name evidence="10" type="ORF">SAMN05216386_0814</name>
</gene>
<keyword evidence="5" id="KW-0547">Nucleotide-binding</keyword>
<dbReference type="SUPFAM" id="SSF55874">
    <property type="entry name" value="ATPase domain of HSP90 chaperone/DNA topoisomerase II/histidine kinase"/>
    <property type="match status" value="1"/>
</dbReference>
<dbReference type="OrthoDB" id="8556618at2"/>
<dbReference type="EC" id="2.7.13.3" evidence="2"/>
<dbReference type="PANTHER" id="PTHR42878:SF7">
    <property type="entry name" value="SENSOR HISTIDINE KINASE GLRK"/>
    <property type="match status" value="1"/>
</dbReference>
<dbReference type="Pfam" id="PF02518">
    <property type="entry name" value="HATPase_c"/>
    <property type="match status" value="1"/>
</dbReference>
<evidence type="ECO:0000256" key="2">
    <source>
        <dbReference type="ARBA" id="ARBA00012438"/>
    </source>
</evidence>
<evidence type="ECO:0000256" key="8">
    <source>
        <dbReference type="ARBA" id="ARBA00023012"/>
    </source>
</evidence>
<dbReference type="SMART" id="SM00387">
    <property type="entry name" value="HATPase_c"/>
    <property type="match status" value="1"/>
</dbReference>
<sequence length="388" mass="43357">MTLSTDQNINPEKLSPTARRMLELRDEVLAEWAEKVRQSVKEAERLPHPILINTFPSLYDNIAEAITPGYPRATGDESNTIAMEHGGERARLTNYNVHSVISEYQILRWTILAVLKKNNVQLSEEETLLINASIDESIRGAVNAFALAQSMLRERFTAALTHDLRNPLSNAHTAAQLIERSADSPKIKELAELITENLMRMDGMIQDLLDSVRFQAGERLQLRLEEFDVQELAEEVCGQFAFTCGPRFQLIASSSRVWWDREAIKRAIENLVGNAVKYGAPDTPVRIKINLVQERVMISVHNEGEPIPLEQTEGLFQIFRRAGAANSGTKEGWGIGLPYVRSVAESHGGSVVVDSGTDRGITFMINIPADARPYQDAPTLEEKPDDPM</sequence>
<dbReference type="CDD" id="cd00082">
    <property type="entry name" value="HisKA"/>
    <property type="match status" value="1"/>
</dbReference>
<keyword evidence="6 10" id="KW-0418">Kinase</keyword>
<dbReference type="PRINTS" id="PR00344">
    <property type="entry name" value="BCTRLSENSOR"/>
</dbReference>
<dbReference type="GO" id="GO:0000156">
    <property type="term" value="F:phosphorelay response regulator activity"/>
    <property type="evidence" value="ECO:0007669"/>
    <property type="project" value="TreeGrafter"/>
</dbReference>
<organism evidence="10 11">
    <name type="scientific">Nitrosospira briensis</name>
    <dbReference type="NCBI Taxonomy" id="35799"/>
    <lineage>
        <taxon>Bacteria</taxon>
        <taxon>Pseudomonadati</taxon>
        <taxon>Pseudomonadota</taxon>
        <taxon>Betaproteobacteria</taxon>
        <taxon>Nitrosomonadales</taxon>
        <taxon>Nitrosomonadaceae</taxon>
        <taxon>Nitrosospira</taxon>
    </lineage>
</organism>
<dbReference type="Gene3D" id="3.30.565.10">
    <property type="entry name" value="Histidine kinase-like ATPase, C-terminal domain"/>
    <property type="match status" value="1"/>
</dbReference>
<evidence type="ECO:0000256" key="7">
    <source>
        <dbReference type="ARBA" id="ARBA00022840"/>
    </source>
</evidence>
<dbReference type="InterPro" id="IPR004358">
    <property type="entry name" value="Sig_transdc_His_kin-like_C"/>
</dbReference>
<dbReference type="GO" id="GO:0005524">
    <property type="term" value="F:ATP binding"/>
    <property type="evidence" value="ECO:0007669"/>
    <property type="project" value="UniProtKB-KW"/>
</dbReference>
<name>A0A1I4YPI9_9PROT</name>
<dbReference type="PANTHER" id="PTHR42878">
    <property type="entry name" value="TWO-COMPONENT HISTIDINE KINASE"/>
    <property type="match status" value="1"/>
</dbReference>
<evidence type="ECO:0000256" key="5">
    <source>
        <dbReference type="ARBA" id="ARBA00022741"/>
    </source>
</evidence>
<dbReference type="AlphaFoldDB" id="A0A1I4YPI9"/>
<keyword evidence="7" id="KW-0067">ATP-binding</keyword>
<feature type="domain" description="Histidine kinase" evidence="9">
    <location>
        <begin position="159"/>
        <end position="371"/>
    </location>
</feature>
<dbReference type="InterPro" id="IPR050351">
    <property type="entry name" value="BphY/WalK/GraS-like"/>
</dbReference>
<protein>
    <recommendedName>
        <fullName evidence="2">histidine kinase</fullName>
        <ecNumber evidence="2">2.7.13.3</ecNumber>
    </recommendedName>
</protein>
<dbReference type="SMART" id="SM00388">
    <property type="entry name" value="HisKA"/>
    <property type="match status" value="1"/>
</dbReference>
<dbReference type="RefSeq" id="WP_074794908.1">
    <property type="nucleotide sequence ID" value="NZ_FOVJ01000001.1"/>
</dbReference>
<dbReference type="InterPro" id="IPR036097">
    <property type="entry name" value="HisK_dim/P_sf"/>
</dbReference>
<keyword evidence="4" id="KW-0808">Transferase</keyword>
<dbReference type="GO" id="GO:0030295">
    <property type="term" value="F:protein kinase activator activity"/>
    <property type="evidence" value="ECO:0007669"/>
    <property type="project" value="TreeGrafter"/>
</dbReference>
<comment type="catalytic activity">
    <reaction evidence="1">
        <text>ATP + protein L-histidine = ADP + protein N-phospho-L-histidine.</text>
        <dbReference type="EC" id="2.7.13.3"/>
    </reaction>
</comment>
<evidence type="ECO:0000256" key="3">
    <source>
        <dbReference type="ARBA" id="ARBA00022553"/>
    </source>
</evidence>
<evidence type="ECO:0000256" key="1">
    <source>
        <dbReference type="ARBA" id="ARBA00000085"/>
    </source>
</evidence>
<dbReference type="InterPro" id="IPR005467">
    <property type="entry name" value="His_kinase_dom"/>
</dbReference>
<dbReference type="GO" id="GO:0007234">
    <property type="term" value="P:osmosensory signaling via phosphorelay pathway"/>
    <property type="evidence" value="ECO:0007669"/>
    <property type="project" value="TreeGrafter"/>
</dbReference>
<dbReference type="SUPFAM" id="SSF47384">
    <property type="entry name" value="Homodimeric domain of signal transducing histidine kinase"/>
    <property type="match status" value="1"/>
</dbReference>
<dbReference type="Pfam" id="PF00512">
    <property type="entry name" value="HisKA"/>
    <property type="match status" value="1"/>
</dbReference>
<keyword evidence="11" id="KW-1185">Reference proteome</keyword>
<evidence type="ECO:0000259" key="9">
    <source>
        <dbReference type="PROSITE" id="PS50109"/>
    </source>
</evidence>
<dbReference type="EMBL" id="FOVJ01000001">
    <property type="protein sequence ID" value="SFN39955.1"/>
    <property type="molecule type" value="Genomic_DNA"/>
</dbReference>
<dbReference type="InterPro" id="IPR003594">
    <property type="entry name" value="HATPase_dom"/>
</dbReference>
<dbReference type="InterPro" id="IPR003661">
    <property type="entry name" value="HisK_dim/P_dom"/>
</dbReference>
<dbReference type="PROSITE" id="PS50109">
    <property type="entry name" value="HIS_KIN"/>
    <property type="match status" value="1"/>
</dbReference>
<reference evidence="11" key="1">
    <citation type="submission" date="2016-10" db="EMBL/GenBank/DDBJ databases">
        <authorList>
            <person name="Varghese N."/>
        </authorList>
    </citation>
    <scope>NUCLEOTIDE SEQUENCE [LARGE SCALE GENOMIC DNA]</scope>
    <source>
        <strain evidence="11">Nsp8</strain>
    </source>
</reference>
<keyword evidence="3" id="KW-0597">Phosphoprotein</keyword>
<evidence type="ECO:0000313" key="10">
    <source>
        <dbReference type="EMBL" id="SFN39955.1"/>
    </source>
</evidence>
<dbReference type="Gene3D" id="1.10.287.130">
    <property type="match status" value="1"/>
</dbReference>
<dbReference type="Proteomes" id="UP000183107">
    <property type="component" value="Unassembled WGS sequence"/>
</dbReference>
<proteinExistence type="predicted"/>
<evidence type="ECO:0000256" key="4">
    <source>
        <dbReference type="ARBA" id="ARBA00022679"/>
    </source>
</evidence>
<evidence type="ECO:0000313" key="11">
    <source>
        <dbReference type="Proteomes" id="UP000183107"/>
    </source>
</evidence>
<keyword evidence="8" id="KW-0902">Two-component regulatory system</keyword>
<evidence type="ECO:0000256" key="6">
    <source>
        <dbReference type="ARBA" id="ARBA00022777"/>
    </source>
</evidence>
<dbReference type="InterPro" id="IPR036890">
    <property type="entry name" value="HATPase_C_sf"/>
</dbReference>
<dbReference type="GO" id="GO:0000155">
    <property type="term" value="F:phosphorelay sensor kinase activity"/>
    <property type="evidence" value="ECO:0007669"/>
    <property type="project" value="InterPro"/>
</dbReference>
<accession>A0A1I4YPI9</accession>